<dbReference type="PANTHER" id="PTHR31302">
    <property type="entry name" value="TRANSMEMBRANE PROTEIN WITH METALLOPHOSPHOESTERASE DOMAIN-RELATED"/>
    <property type="match status" value="1"/>
</dbReference>
<reference evidence="5 6" key="1">
    <citation type="submission" date="2019-07" db="EMBL/GenBank/DDBJ databases">
        <authorList>
            <person name="Huq M.A."/>
        </authorList>
    </citation>
    <scope>NUCLEOTIDE SEQUENCE [LARGE SCALE GENOMIC DNA]</scope>
    <source>
        <strain evidence="5 6">MAH-3</strain>
    </source>
</reference>
<dbReference type="GO" id="GO:0009245">
    <property type="term" value="P:lipid A biosynthetic process"/>
    <property type="evidence" value="ECO:0007669"/>
    <property type="project" value="TreeGrafter"/>
</dbReference>
<dbReference type="GO" id="GO:0016020">
    <property type="term" value="C:membrane"/>
    <property type="evidence" value="ECO:0007669"/>
    <property type="project" value="GOC"/>
</dbReference>
<keyword evidence="3" id="KW-1133">Transmembrane helix</keyword>
<evidence type="ECO:0000313" key="5">
    <source>
        <dbReference type="EMBL" id="TSJ47759.1"/>
    </source>
</evidence>
<dbReference type="InterPro" id="IPR004843">
    <property type="entry name" value="Calcineurin-like_PHP"/>
</dbReference>
<dbReference type="GO" id="GO:0008758">
    <property type="term" value="F:UDP-2,3-diacylglucosamine hydrolase activity"/>
    <property type="evidence" value="ECO:0007669"/>
    <property type="project" value="TreeGrafter"/>
</dbReference>
<dbReference type="CDD" id="cd07385">
    <property type="entry name" value="MPP_YkuE_C"/>
    <property type="match status" value="1"/>
</dbReference>
<dbReference type="Proteomes" id="UP000316008">
    <property type="component" value="Unassembled WGS sequence"/>
</dbReference>
<dbReference type="Pfam" id="PF00149">
    <property type="entry name" value="Metallophos"/>
    <property type="match status" value="1"/>
</dbReference>
<dbReference type="GO" id="GO:0046872">
    <property type="term" value="F:metal ion binding"/>
    <property type="evidence" value="ECO:0007669"/>
    <property type="project" value="UniProtKB-KW"/>
</dbReference>
<feature type="transmembrane region" description="Helical" evidence="3">
    <location>
        <begin position="27"/>
        <end position="50"/>
    </location>
</feature>
<protein>
    <submittedName>
        <fullName evidence="5">Metallophosphoesterase</fullName>
    </submittedName>
</protein>
<feature type="domain" description="Calcineurin-like phosphoesterase" evidence="4">
    <location>
        <begin position="138"/>
        <end position="316"/>
    </location>
</feature>
<dbReference type="InterPro" id="IPR051158">
    <property type="entry name" value="Metallophosphoesterase_sf"/>
</dbReference>
<name>A0A556N6V7_9FLAO</name>
<accession>A0A556N6V7</accession>
<evidence type="ECO:0000313" key="6">
    <source>
        <dbReference type="Proteomes" id="UP000316008"/>
    </source>
</evidence>
<organism evidence="5 6">
    <name type="scientific">Fluviicola chungangensis</name>
    <dbReference type="NCBI Taxonomy" id="2597671"/>
    <lineage>
        <taxon>Bacteria</taxon>
        <taxon>Pseudomonadati</taxon>
        <taxon>Bacteroidota</taxon>
        <taxon>Flavobacteriia</taxon>
        <taxon>Flavobacteriales</taxon>
        <taxon>Crocinitomicaceae</taxon>
        <taxon>Fluviicola</taxon>
    </lineage>
</organism>
<proteinExistence type="predicted"/>
<dbReference type="SUPFAM" id="SSF56300">
    <property type="entry name" value="Metallo-dependent phosphatases"/>
    <property type="match status" value="1"/>
</dbReference>
<gene>
    <name evidence="5" type="ORF">FO442_01120</name>
</gene>
<keyword evidence="1" id="KW-0479">Metal-binding</keyword>
<dbReference type="RefSeq" id="WP_144331294.1">
    <property type="nucleotide sequence ID" value="NZ_VLPL01000001.1"/>
</dbReference>
<dbReference type="PANTHER" id="PTHR31302:SF31">
    <property type="entry name" value="PHOSPHODIESTERASE YAEI"/>
    <property type="match status" value="1"/>
</dbReference>
<evidence type="ECO:0000256" key="1">
    <source>
        <dbReference type="ARBA" id="ARBA00022723"/>
    </source>
</evidence>
<keyword evidence="2" id="KW-0378">Hydrolase</keyword>
<evidence type="ECO:0000256" key="3">
    <source>
        <dbReference type="SAM" id="Phobius"/>
    </source>
</evidence>
<dbReference type="EMBL" id="VLPL01000001">
    <property type="protein sequence ID" value="TSJ47759.1"/>
    <property type="molecule type" value="Genomic_DNA"/>
</dbReference>
<comment type="caution">
    <text evidence="5">The sequence shown here is derived from an EMBL/GenBank/DDBJ whole genome shotgun (WGS) entry which is preliminary data.</text>
</comment>
<dbReference type="InterPro" id="IPR029052">
    <property type="entry name" value="Metallo-depent_PP-like"/>
</dbReference>
<dbReference type="Gene3D" id="3.60.21.10">
    <property type="match status" value="1"/>
</dbReference>
<sequence>MFGIILLLILLAQATLSYALFEFQNPLLIVLGIIQLVLFFGSMMIMMRAIRNRKTTDYRRGFNAFGVMIASGVPALGFFLFGIIYLITGIAFIEYIGFGVTICMFFAILAGIIWGRWNWKTHTIELPFENLPEDSDGLRIVQISDIHVGSFFNKYGKVEKAIRQINQLEADFVFFTGDLVNNIAEEMLGWEPIFSQIQAKKGKYSILGNHDYGDYVPWEREETKDANLTKLIAIHKEIGFTPLLNEAVELKPGFWLLGVENWGTAPFRQSGKLDETLENVPSDSFKLLLSHDPSHFDEQVVQKTDIDLTLSGHTHGMQFGIERFGIKWSPVSFRYKKWAGLYQVGKQFLYVNRGFGYLGFPGRVGIYPEITLIKLRRSN</sequence>
<feature type="transmembrane region" description="Helical" evidence="3">
    <location>
        <begin position="93"/>
        <end position="114"/>
    </location>
</feature>
<keyword evidence="6" id="KW-1185">Reference proteome</keyword>
<evidence type="ECO:0000256" key="2">
    <source>
        <dbReference type="ARBA" id="ARBA00022801"/>
    </source>
</evidence>
<evidence type="ECO:0000259" key="4">
    <source>
        <dbReference type="Pfam" id="PF00149"/>
    </source>
</evidence>
<dbReference type="OrthoDB" id="9780884at2"/>
<feature type="transmembrane region" description="Helical" evidence="3">
    <location>
        <begin position="62"/>
        <end position="87"/>
    </location>
</feature>
<dbReference type="AlphaFoldDB" id="A0A556N6V7"/>
<keyword evidence="3" id="KW-0812">Transmembrane</keyword>
<keyword evidence="3" id="KW-0472">Membrane</keyword>